<evidence type="ECO:0000256" key="3">
    <source>
        <dbReference type="ARBA" id="ARBA00023015"/>
    </source>
</evidence>
<dbReference type="KEGG" id="ddh:Desde_1998"/>
<dbReference type="CDD" id="cd06170">
    <property type="entry name" value="LuxR_C_like"/>
    <property type="match status" value="1"/>
</dbReference>
<dbReference type="EMBL" id="CP003348">
    <property type="protein sequence ID" value="AFM00385.1"/>
    <property type="molecule type" value="Genomic_DNA"/>
</dbReference>
<dbReference type="PANTHER" id="PTHR43214:SF41">
    <property type="entry name" value="NITRATE_NITRITE RESPONSE REGULATOR PROTEIN NARP"/>
    <property type="match status" value="1"/>
</dbReference>
<reference evidence="10 11" key="2">
    <citation type="journal article" date="2015" name="J. Bacteriol.">
        <title>Genomic, proteomic, and biochemical analysis of the organohalide respiratory pathway in Desulfitobacterium dehalogenans.</title>
        <authorList>
            <person name="Kruse T."/>
            <person name="van de Pas B.A."/>
            <person name="Atteia A."/>
            <person name="Krab K."/>
            <person name="Hagen W.R."/>
            <person name="Goodwin L."/>
            <person name="Chain P."/>
            <person name="Boeren S."/>
            <person name="Maphosa F."/>
            <person name="Schraa G."/>
            <person name="de Vos W.M."/>
            <person name="van der Oost J."/>
            <person name="Smidt H."/>
            <person name="Stams A.J."/>
        </authorList>
    </citation>
    <scope>NUCLEOTIDE SEQUENCE [LARGE SCALE GENOMIC DNA]</scope>
    <source>
        <strain evidence="11">ATCC 51507 / DSM 9161 / JW/IU-DC1</strain>
    </source>
</reference>
<dbReference type="PANTHER" id="PTHR43214">
    <property type="entry name" value="TWO-COMPONENT RESPONSE REGULATOR"/>
    <property type="match status" value="1"/>
</dbReference>
<evidence type="ECO:0000256" key="5">
    <source>
        <dbReference type="ARBA" id="ARBA00023163"/>
    </source>
</evidence>
<dbReference type="SMART" id="SM00421">
    <property type="entry name" value="HTH_LUXR"/>
    <property type="match status" value="1"/>
</dbReference>
<feature type="domain" description="Response regulatory" evidence="9">
    <location>
        <begin position="5"/>
        <end position="120"/>
    </location>
</feature>
<dbReference type="AlphaFoldDB" id="I4A8V0"/>
<dbReference type="InterPro" id="IPR011006">
    <property type="entry name" value="CheY-like_superfamily"/>
</dbReference>
<dbReference type="Pfam" id="PF00196">
    <property type="entry name" value="GerE"/>
    <property type="match status" value="1"/>
</dbReference>
<evidence type="ECO:0000313" key="10">
    <source>
        <dbReference type="EMBL" id="AFM00385.1"/>
    </source>
</evidence>
<dbReference type="RefSeq" id="WP_014793872.1">
    <property type="nucleotide sequence ID" value="NC_018017.1"/>
</dbReference>
<evidence type="ECO:0000259" key="8">
    <source>
        <dbReference type="PROSITE" id="PS50043"/>
    </source>
</evidence>
<organism evidence="10 11">
    <name type="scientific">Desulfitobacterium dehalogenans (strain ATCC 51507 / DSM 9161 / JW/IU-DC1)</name>
    <dbReference type="NCBI Taxonomy" id="756499"/>
    <lineage>
        <taxon>Bacteria</taxon>
        <taxon>Bacillati</taxon>
        <taxon>Bacillota</taxon>
        <taxon>Clostridia</taxon>
        <taxon>Eubacteriales</taxon>
        <taxon>Desulfitobacteriaceae</taxon>
        <taxon>Desulfitobacterium</taxon>
    </lineage>
</organism>
<dbReference type="PROSITE" id="PS50110">
    <property type="entry name" value="RESPONSE_REGULATORY"/>
    <property type="match status" value="1"/>
</dbReference>
<dbReference type="OrthoDB" id="9779069at2"/>
<dbReference type="Gene3D" id="3.40.50.2300">
    <property type="match status" value="1"/>
</dbReference>
<keyword evidence="5" id="KW-0804">Transcription</keyword>
<evidence type="ECO:0000313" key="11">
    <source>
        <dbReference type="Proteomes" id="UP000006053"/>
    </source>
</evidence>
<dbReference type="InterPro" id="IPR016032">
    <property type="entry name" value="Sig_transdc_resp-reg_C-effctor"/>
</dbReference>
<dbReference type="InterPro" id="IPR000792">
    <property type="entry name" value="Tscrpt_reg_LuxR_C"/>
</dbReference>
<keyword evidence="3" id="KW-0805">Transcription regulation</keyword>
<dbReference type="GO" id="GO:0006355">
    <property type="term" value="P:regulation of DNA-templated transcription"/>
    <property type="evidence" value="ECO:0007669"/>
    <property type="project" value="InterPro"/>
</dbReference>
<name>I4A8V0_DESDJ</name>
<feature type="domain" description="HTH luxR-type" evidence="8">
    <location>
        <begin position="146"/>
        <end position="211"/>
    </location>
</feature>
<protein>
    <recommendedName>
        <fullName evidence="1">Stage 0 sporulation protein A homolog</fullName>
    </recommendedName>
</protein>
<evidence type="ECO:0000256" key="6">
    <source>
        <dbReference type="ARBA" id="ARBA00024867"/>
    </source>
</evidence>
<dbReference type="InterPro" id="IPR001789">
    <property type="entry name" value="Sig_transdc_resp-reg_receiver"/>
</dbReference>
<dbReference type="STRING" id="756499.Desde_1998"/>
<dbReference type="InterPro" id="IPR039420">
    <property type="entry name" value="WalR-like"/>
</dbReference>
<evidence type="ECO:0000259" key="9">
    <source>
        <dbReference type="PROSITE" id="PS50110"/>
    </source>
</evidence>
<sequence length="222" mass="25003">MTKASLFLSDDHNILRHSLCLLLEKYGYVICGEAATGADTIAAVSQLKPDLLLLDITLPDMNGVEVTAELIGLLPDLRILALTMHDEKDYLLPFLEAGGHGYVHKSAADADLLNAIERVLAGEMFLRPPGVQLLAQSHKNLKQQQSASSAVQLSKREREVLGYLARGYTYKEIAELLYLSVRTIETYRMRIMNKLQINNRFELVEYAIEHQIFPNRPDREIP</sequence>
<evidence type="ECO:0000256" key="4">
    <source>
        <dbReference type="ARBA" id="ARBA00023125"/>
    </source>
</evidence>
<dbReference type="HOGENOM" id="CLU_000445_90_10_9"/>
<dbReference type="SUPFAM" id="SSF52172">
    <property type="entry name" value="CheY-like"/>
    <property type="match status" value="1"/>
</dbReference>
<evidence type="ECO:0000256" key="7">
    <source>
        <dbReference type="PROSITE-ProRule" id="PRU00169"/>
    </source>
</evidence>
<dbReference type="SMART" id="SM00448">
    <property type="entry name" value="REC"/>
    <property type="match status" value="1"/>
</dbReference>
<dbReference type="InterPro" id="IPR058245">
    <property type="entry name" value="NreC/VraR/RcsB-like_REC"/>
</dbReference>
<evidence type="ECO:0000256" key="2">
    <source>
        <dbReference type="ARBA" id="ARBA00022553"/>
    </source>
</evidence>
<keyword evidence="2 7" id="KW-0597">Phosphoprotein</keyword>
<evidence type="ECO:0000256" key="1">
    <source>
        <dbReference type="ARBA" id="ARBA00018672"/>
    </source>
</evidence>
<feature type="modified residue" description="4-aspartylphosphate" evidence="7">
    <location>
        <position position="55"/>
    </location>
</feature>
<proteinExistence type="predicted"/>
<dbReference type="Proteomes" id="UP000006053">
    <property type="component" value="Chromosome"/>
</dbReference>
<dbReference type="PRINTS" id="PR00038">
    <property type="entry name" value="HTHLUXR"/>
</dbReference>
<keyword evidence="11" id="KW-1185">Reference proteome</keyword>
<gene>
    <name evidence="10" type="ordered locus">Desde_1998</name>
</gene>
<dbReference type="PROSITE" id="PS50043">
    <property type="entry name" value="HTH_LUXR_2"/>
    <property type="match status" value="1"/>
</dbReference>
<dbReference type="PROSITE" id="PS00622">
    <property type="entry name" value="HTH_LUXR_1"/>
    <property type="match status" value="1"/>
</dbReference>
<dbReference type="Pfam" id="PF00072">
    <property type="entry name" value="Response_reg"/>
    <property type="match status" value="1"/>
</dbReference>
<comment type="function">
    <text evidence="6">May play the central regulatory role in sporulation. It may be an element of the effector pathway responsible for the activation of sporulation genes in response to nutritional stress. Spo0A may act in concert with spo0H (a sigma factor) to control the expression of some genes that are critical to the sporulation process.</text>
</comment>
<dbReference type="GO" id="GO:0003677">
    <property type="term" value="F:DNA binding"/>
    <property type="evidence" value="ECO:0007669"/>
    <property type="project" value="UniProtKB-KW"/>
</dbReference>
<dbReference type="CDD" id="cd17535">
    <property type="entry name" value="REC_NarL-like"/>
    <property type="match status" value="1"/>
</dbReference>
<dbReference type="SUPFAM" id="SSF46894">
    <property type="entry name" value="C-terminal effector domain of the bipartite response regulators"/>
    <property type="match status" value="1"/>
</dbReference>
<reference evidence="11" key="1">
    <citation type="submission" date="2012-06" db="EMBL/GenBank/DDBJ databases">
        <title>Complete sequence of Desulfitobacterium dehalogenans ATCC 51507.</title>
        <authorList>
            <person name="Lucas S."/>
            <person name="Han J."/>
            <person name="Lapidus A."/>
            <person name="Cheng J.-F."/>
            <person name="Goodwin L."/>
            <person name="Pitluck S."/>
            <person name="Peters L."/>
            <person name="Ovchinnikova G."/>
            <person name="Teshima H."/>
            <person name="Detter J.C."/>
            <person name="Han C."/>
            <person name="Tapia R."/>
            <person name="Land M."/>
            <person name="Hauser L."/>
            <person name="Kyrpides N."/>
            <person name="Ivanova N."/>
            <person name="Pagani I."/>
            <person name="Kruse T."/>
            <person name="de Vos W.M."/>
            <person name="Smidt H."/>
            <person name="Woyke T."/>
        </authorList>
    </citation>
    <scope>NUCLEOTIDE SEQUENCE [LARGE SCALE GENOMIC DNA]</scope>
    <source>
        <strain evidence="11">ATCC 51507 / DSM 9161 / JW/IU-DC1</strain>
    </source>
</reference>
<keyword evidence="4 10" id="KW-0238">DNA-binding</keyword>
<accession>I4A8V0</accession>
<dbReference type="eggNOG" id="COG2197">
    <property type="taxonomic scope" value="Bacteria"/>
</dbReference>
<dbReference type="GO" id="GO:0000160">
    <property type="term" value="P:phosphorelay signal transduction system"/>
    <property type="evidence" value="ECO:0007669"/>
    <property type="project" value="InterPro"/>
</dbReference>